<dbReference type="EMBL" id="QRDP01000004">
    <property type="protein sequence ID" value="RED16526.1"/>
    <property type="molecule type" value="Genomic_DNA"/>
</dbReference>
<protein>
    <recommendedName>
        <fullName evidence="2">DUF7847 domain-containing protein</fullName>
    </recommendedName>
</protein>
<evidence type="ECO:0000256" key="1">
    <source>
        <dbReference type="SAM" id="Phobius"/>
    </source>
</evidence>
<reference evidence="3 4" key="1">
    <citation type="submission" date="2018-07" db="EMBL/GenBank/DDBJ databases">
        <title>Genomic Encyclopedia of Type Strains, Phase IV (KMG-IV): sequencing the most valuable type-strain genomes for metagenomic binning, comparative biology and taxonomic classification.</title>
        <authorList>
            <person name="Goeker M."/>
        </authorList>
    </citation>
    <scope>NUCLEOTIDE SEQUENCE [LARGE SCALE GENOMIC DNA]</scope>
    <source>
        <strain evidence="3 4">DSM 26725</strain>
    </source>
</reference>
<dbReference type="AlphaFoldDB" id="A0A3D9FHG3"/>
<organism evidence="3 4">
    <name type="scientific">Parasphingopyxis lamellibrachiae</name>
    <dbReference type="NCBI Taxonomy" id="680125"/>
    <lineage>
        <taxon>Bacteria</taxon>
        <taxon>Pseudomonadati</taxon>
        <taxon>Pseudomonadota</taxon>
        <taxon>Alphaproteobacteria</taxon>
        <taxon>Sphingomonadales</taxon>
        <taxon>Sphingomonadaceae</taxon>
        <taxon>Parasphingopyxis</taxon>
    </lineage>
</organism>
<sequence length="307" mass="32732">MATLPSENPRFSFGATVNDMFSAIGRNFLLMTGLALIFAGVPNAVYSVVTLNAMEGLFGVASPDIRQILTDWRLLLGGGWLVVTLCGVFAQTAISWVALRGPDEASPSIGDAVGAALRHFFPVLGIMLIYYLAIFLIAGLPAMALFGLAGVSFTEGFSNPDGLVAASLSIMLVTLFVIFPLLLFLMVVWIAAIPAAIQEHLGPIRALGRSWALTSGHRWKLLAMVIIFSIVVMMVSGTLSAATMPMMAFDMSGGGNPFSCMMLATVLQSLLGSLTLVVTYPALTATYMNLRIAREGLLRENVGDIFD</sequence>
<feature type="domain" description="DUF7847" evidence="2">
    <location>
        <begin position="23"/>
        <end position="290"/>
    </location>
</feature>
<keyword evidence="1" id="KW-0812">Transmembrane</keyword>
<accession>A0A3D9FHG3</accession>
<feature type="transmembrane region" description="Helical" evidence="1">
    <location>
        <begin position="74"/>
        <end position="99"/>
    </location>
</feature>
<feature type="transmembrane region" description="Helical" evidence="1">
    <location>
        <begin position="168"/>
        <end position="197"/>
    </location>
</feature>
<feature type="transmembrane region" description="Helical" evidence="1">
    <location>
        <begin position="218"/>
        <end position="242"/>
    </location>
</feature>
<name>A0A3D9FHG3_9SPHN</name>
<proteinExistence type="predicted"/>
<evidence type="ECO:0000313" key="4">
    <source>
        <dbReference type="Proteomes" id="UP000256310"/>
    </source>
</evidence>
<keyword evidence="1" id="KW-0472">Membrane</keyword>
<feature type="transmembrane region" description="Helical" evidence="1">
    <location>
        <begin position="120"/>
        <end position="148"/>
    </location>
</feature>
<dbReference type="RefSeq" id="WP_116235921.1">
    <property type="nucleotide sequence ID" value="NZ_QRDP01000004.1"/>
</dbReference>
<dbReference type="Proteomes" id="UP000256310">
    <property type="component" value="Unassembled WGS sequence"/>
</dbReference>
<comment type="caution">
    <text evidence="3">The sequence shown here is derived from an EMBL/GenBank/DDBJ whole genome shotgun (WGS) entry which is preliminary data.</text>
</comment>
<evidence type="ECO:0000259" key="2">
    <source>
        <dbReference type="Pfam" id="PF25231"/>
    </source>
</evidence>
<feature type="transmembrane region" description="Helical" evidence="1">
    <location>
        <begin position="28"/>
        <end position="54"/>
    </location>
</feature>
<keyword evidence="4" id="KW-1185">Reference proteome</keyword>
<dbReference type="OrthoDB" id="7193287at2"/>
<dbReference type="InterPro" id="IPR057169">
    <property type="entry name" value="DUF7847"/>
</dbReference>
<feature type="transmembrane region" description="Helical" evidence="1">
    <location>
        <begin position="262"/>
        <end position="283"/>
    </location>
</feature>
<gene>
    <name evidence="3" type="ORF">DFR46_1550</name>
</gene>
<evidence type="ECO:0000313" key="3">
    <source>
        <dbReference type="EMBL" id="RED16526.1"/>
    </source>
</evidence>
<keyword evidence="1" id="KW-1133">Transmembrane helix</keyword>
<dbReference type="Pfam" id="PF25231">
    <property type="entry name" value="DUF7847"/>
    <property type="match status" value="1"/>
</dbReference>